<feature type="transmembrane region" description="Helical" evidence="1">
    <location>
        <begin position="31"/>
        <end position="50"/>
    </location>
</feature>
<dbReference type="EMBL" id="MUAJ01000065">
    <property type="protein sequence ID" value="OOR07646.1"/>
    <property type="molecule type" value="Genomic_DNA"/>
</dbReference>
<comment type="caution">
    <text evidence="2">The sequence shown here is derived from an EMBL/GenBank/DDBJ whole genome shotgun (WGS) entry which is preliminary data.</text>
</comment>
<dbReference type="AlphaFoldDB" id="A0A1S9TC78"/>
<keyword evidence="1" id="KW-0812">Transmembrane</keyword>
<protein>
    <submittedName>
        <fullName evidence="2">Transposase</fullName>
    </submittedName>
</protein>
<dbReference type="RefSeq" id="WP_078205690.1">
    <property type="nucleotide sequence ID" value="NZ_MUAJ01000065.1"/>
</dbReference>
<dbReference type="InterPro" id="IPR024735">
    <property type="entry name" value="TcpC"/>
</dbReference>
<dbReference type="CDD" id="cd16428">
    <property type="entry name" value="TcpC_C"/>
    <property type="match status" value="1"/>
</dbReference>
<proteinExistence type="predicted"/>
<dbReference type="CDD" id="cd16386">
    <property type="entry name" value="TcpC_N"/>
    <property type="match status" value="1"/>
</dbReference>
<name>A0A1S9TC78_BACCE</name>
<dbReference type="InterPro" id="IPR035628">
    <property type="entry name" value="TcpC_C"/>
</dbReference>
<keyword evidence="1" id="KW-1133">Transmembrane helix</keyword>
<dbReference type="Pfam" id="PF12642">
    <property type="entry name" value="TpcC"/>
    <property type="match status" value="1"/>
</dbReference>
<organism evidence="2 3">
    <name type="scientific">Bacillus cereus</name>
    <dbReference type="NCBI Taxonomy" id="1396"/>
    <lineage>
        <taxon>Bacteria</taxon>
        <taxon>Bacillati</taxon>
        <taxon>Bacillota</taxon>
        <taxon>Bacilli</taxon>
        <taxon>Bacillales</taxon>
        <taxon>Bacillaceae</taxon>
        <taxon>Bacillus</taxon>
        <taxon>Bacillus cereus group</taxon>
    </lineage>
</organism>
<dbReference type="Proteomes" id="UP000190906">
    <property type="component" value="Unassembled WGS sequence"/>
</dbReference>
<dbReference type="Gene3D" id="3.10.450.540">
    <property type="match status" value="2"/>
</dbReference>
<evidence type="ECO:0000256" key="1">
    <source>
        <dbReference type="SAM" id="Phobius"/>
    </source>
</evidence>
<evidence type="ECO:0000313" key="2">
    <source>
        <dbReference type="EMBL" id="OOR07646.1"/>
    </source>
</evidence>
<gene>
    <name evidence="2" type="ORF">BW897_30085</name>
</gene>
<keyword evidence="1" id="KW-0472">Membrane</keyword>
<evidence type="ECO:0000313" key="3">
    <source>
        <dbReference type="Proteomes" id="UP000190906"/>
    </source>
</evidence>
<accession>A0A1S9TC78</accession>
<reference evidence="2 3" key="1">
    <citation type="submission" date="2017-01" db="EMBL/GenBank/DDBJ databases">
        <title>Bacillus cereus isolates.</title>
        <authorList>
            <person name="Beno S.M."/>
        </authorList>
    </citation>
    <scope>NUCLEOTIDE SEQUENCE [LARGE SCALE GENOMIC DNA]</scope>
    <source>
        <strain evidence="2 3">FSL H8-0485</strain>
    </source>
</reference>
<sequence length="312" mass="35829">MGLKERLNKWREKRRKPFRIPSYKAKKIGNVVFWVLFLWMFTVSITGLITNNKLKAMVQKGPDSKVQLDQNGATRPEAVEFTKQFAKEYFTWKRGDNERANREGRLKPYLLEGADPQAGLDMHSLQWDANYVQASIVRVKETGKQSANMVLKVDYKLTRQDEGKDVTETIAVPIQTDGKGFIVTGNPQVVKVDNKAKIKVDKDEKQSDEADYKAKQEIRDFLPTFFKSYTTATQKELEYVLHNKDIKGLEGALHFEQIKEAKVYVGSKKGTFDVYTIAEMKDAVSESKMTMKYVLTVKKEGKQYIVTDMTVK</sequence>